<reference evidence="1 2" key="1">
    <citation type="journal article" date="2016" name="Nat. Commun.">
        <title>Thousands of microbial genomes shed light on interconnected biogeochemical processes in an aquifer system.</title>
        <authorList>
            <person name="Anantharaman K."/>
            <person name="Brown C.T."/>
            <person name="Hug L.A."/>
            <person name="Sharon I."/>
            <person name="Castelle C.J."/>
            <person name="Probst A.J."/>
            <person name="Thomas B.C."/>
            <person name="Singh A."/>
            <person name="Wilkins M.J."/>
            <person name="Karaoz U."/>
            <person name="Brodie E.L."/>
            <person name="Williams K.H."/>
            <person name="Hubbard S.S."/>
            <person name="Banfield J.F."/>
        </authorList>
    </citation>
    <scope>NUCLEOTIDE SEQUENCE [LARGE SCALE GENOMIC DNA]</scope>
</reference>
<accession>A0A1F4Q2N0</accession>
<dbReference type="EMBL" id="METM01000015">
    <property type="protein sequence ID" value="OGB90119.1"/>
    <property type="molecule type" value="Genomic_DNA"/>
</dbReference>
<evidence type="ECO:0000313" key="1">
    <source>
        <dbReference type="EMBL" id="OGB90119.1"/>
    </source>
</evidence>
<sequence length="267" mass="30900">MKATAPYHYNEVVLAGKTKDGLPVKIKGIFIKKTTGGNLLAPKLAGRLLWLARSNNWPVIYITHKTLPFEETGRLEEVAINREEGEIYFNADGKRFDFRLKVKKFWLIEDGGETIRPIKLDEKLSAIAKLKELLKNDDKNSDIYQFIDEVIRQVEALPKYYLISGFVCFPDAQSLKDVRMYGKEDLVFAFNERQYIFDPEQSKFSVIVSYPEHTSANLHKMSPDEFRTALNKLRELLSNADPNDPGCHMVKERMGKIETYWESFHSR</sequence>
<gene>
    <name evidence="1" type="ORF">A2625_04840</name>
</gene>
<organism evidence="1 2">
    <name type="scientific">candidate division WOR-1 bacterium RIFCSPHIGHO2_01_FULL_53_15</name>
    <dbReference type="NCBI Taxonomy" id="1802564"/>
    <lineage>
        <taxon>Bacteria</taxon>
        <taxon>Bacillati</taxon>
        <taxon>Saganbacteria</taxon>
    </lineage>
</organism>
<proteinExistence type="predicted"/>
<dbReference type="Proteomes" id="UP000178724">
    <property type="component" value="Unassembled WGS sequence"/>
</dbReference>
<evidence type="ECO:0000313" key="2">
    <source>
        <dbReference type="Proteomes" id="UP000178724"/>
    </source>
</evidence>
<protein>
    <submittedName>
        <fullName evidence="1">Uncharacterized protein</fullName>
    </submittedName>
</protein>
<name>A0A1F4Q2N0_UNCSA</name>
<dbReference type="AlphaFoldDB" id="A0A1F4Q2N0"/>
<comment type="caution">
    <text evidence="1">The sequence shown here is derived from an EMBL/GenBank/DDBJ whole genome shotgun (WGS) entry which is preliminary data.</text>
</comment>